<protein>
    <submittedName>
        <fullName evidence="3">PqiC family protein</fullName>
    </submittedName>
</protein>
<feature type="signal peptide" evidence="1">
    <location>
        <begin position="1"/>
        <end position="21"/>
    </location>
</feature>
<accession>A0ABT6AI83</accession>
<dbReference type="SUPFAM" id="SSF159594">
    <property type="entry name" value="XCC0632-like"/>
    <property type="match status" value="1"/>
</dbReference>
<dbReference type="InterPro" id="IPR005586">
    <property type="entry name" value="ABC_trans_aux"/>
</dbReference>
<dbReference type="Proteomes" id="UP001216674">
    <property type="component" value="Unassembled WGS sequence"/>
</dbReference>
<comment type="caution">
    <text evidence="3">The sequence shown here is derived from an EMBL/GenBank/DDBJ whole genome shotgun (WGS) entry which is preliminary data.</text>
</comment>
<gene>
    <name evidence="3" type="ORF">P3W85_05030</name>
</gene>
<dbReference type="Gene3D" id="3.40.50.10610">
    <property type="entry name" value="ABC-type transport auxiliary lipoprotein component"/>
    <property type="match status" value="1"/>
</dbReference>
<dbReference type="EMBL" id="JARJLM010000089">
    <property type="protein sequence ID" value="MDF3832315.1"/>
    <property type="molecule type" value="Genomic_DNA"/>
</dbReference>
<keyword evidence="4" id="KW-1185">Reference proteome</keyword>
<dbReference type="PROSITE" id="PS51257">
    <property type="entry name" value="PROKAR_LIPOPROTEIN"/>
    <property type="match status" value="1"/>
</dbReference>
<feature type="domain" description="ABC-type transport auxiliary lipoprotein component" evidence="2">
    <location>
        <begin position="29"/>
        <end position="191"/>
    </location>
</feature>
<name>A0ABT6AI83_9BURK</name>
<reference evidence="3 4" key="1">
    <citation type="submission" date="2023-03" db="EMBL/GenBank/DDBJ databases">
        <title>Draft assemblies of triclosan tolerant bacteria isolated from returned activated sludge.</title>
        <authorList>
            <person name="Van Hamelsveld S."/>
        </authorList>
    </citation>
    <scope>NUCLEOTIDE SEQUENCE [LARGE SCALE GENOMIC DNA]</scope>
    <source>
        <strain evidence="3 4">GW210010_S58</strain>
    </source>
</reference>
<evidence type="ECO:0000256" key="1">
    <source>
        <dbReference type="SAM" id="SignalP"/>
    </source>
</evidence>
<evidence type="ECO:0000259" key="2">
    <source>
        <dbReference type="Pfam" id="PF03886"/>
    </source>
</evidence>
<organism evidence="3 4">
    <name type="scientific">Cupriavidus basilensis</name>
    <dbReference type="NCBI Taxonomy" id="68895"/>
    <lineage>
        <taxon>Bacteria</taxon>
        <taxon>Pseudomonadati</taxon>
        <taxon>Pseudomonadota</taxon>
        <taxon>Betaproteobacteria</taxon>
        <taxon>Burkholderiales</taxon>
        <taxon>Burkholderiaceae</taxon>
        <taxon>Cupriavidus</taxon>
    </lineage>
</organism>
<keyword evidence="1" id="KW-0732">Signal</keyword>
<evidence type="ECO:0000313" key="4">
    <source>
        <dbReference type="Proteomes" id="UP001216674"/>
    </source>
</evidence>
<evidence type="ECO:0000313" key="3">
    <source>
        <dbReference type="EMBL" id="MDF3832315.1"/>
    </source>
</evidence>
<proteinExistence type="predicted"/>
<feature type="chain" id="PRO_5046115326" evidence="1">
    <location>
        <begin position="22"/>
        <end position="200"/>
    </location>
</feature>
<sequence>MMRAILLLAVSIAIGTLAGCAASPTAKFYTLSPAAASEGGSAGTVPGEAISVLVAPVTVPETVDRPQLVARVGVNEVRLAEFARWAEPLKSEIQRAVAGDLAQLLADARVSTTEQGKGSTGGYRVRIDVLRFESSLGETATVEALWSVRPPNGAAVLSGRTFAQERVAGKDYGAMVAAHSRNVATLSRDIATAIRQSGAP</sequence>
<dbReference type="Pfam" id="PF03886">
    <property type="entry name" value="ABC_trans_aux"/>
    <property type="match status" value="1"/>
</dbReference>